<reference evidence="7 8" key="1">
    <citation type="journal article" date="2013" name="Int. J. Syst. Evol. Microbiol.">
        <title>Celerinatantimonas yamalensis sp. nov., a cold-adapted diazotrophic bacterium from a cold permafrost brine.</title>
        <authorList>
            <person name="Shcherbakova V."/>
            <person name="Chuvilskaya N."/>
            <person name="Rivkina E."/>
            <person name="Demidov N."/>
            <person name="Uchaeva V."/>
            <person name="Suetin S."/>
            <person name="Suzina N."/>
            <person name="Gilichinsky D."/>
        </authorList>
    </citation>
    <scope>NUCLEOTIDE SEQUENCE [LARGE SCALE GENOMIC DNA]</scope>
    <source>
        <strain evidence="7 8">C7</strain>
    </source>
</reference>
<evidence type="ECO:0000256" key="5">
    <source>
        <dbReference type="ARBA" id="ARBA00022840"/>
    </source>
</evidence>
<evidence type="ECO:0000259" key="6">
    <source>
        <dbReference type="Pfam" id="PF08543"/>
    </source>
</evidence>
<dbReference type="NCBIfam" id="TIGR00687">
    <property type="entry name" value="pyridox_kin"/>
    <property type="match status" value="1"/>
</dbReference>
<dbReference type="SUPFAM" id="SSF53613">
    <property type="entry name" value="Ribokinase-like"/>
    <property type="match status" value="1"/>
</dbReference>
<evidence type="ECO:0000313" key="7">
    <source>
        <dbReference type="EMBL" id="MFM2485986.1"/>
    </source>
</evidence>
<name>A0ABW9G8I0_9GAMM</name>
<dbReference type="Gene3D" id="3.40.1190.20">
    <property type="match status" value="1"/>
</dbReference>
<comment type="caution">
    <text evidence="7">The sequence shown here is derived from an EMBL/GenBank/DDBJ whole genome shotgun (WGS) entry which is preliminary data.</text>
</comment>
<evidence type="ECO:0000256" key="1">
    <source>
        <dbReference type="ARBA" id="ARBA00012104"/>
    </source>
</evidence>
<dbReference type="InterPro" id="IPR029056">
    <property type="entry name" value="Ribokinase-like"/>
</dbReference>
<dbReference type="RefSeq" id="WP_408624246.1">
    <property type="nucleotide sequence ID" value="NZ_JBEQCT010000006.1"/>
</dbReference>
<sequence length="287" mass="31827">MPHHLLSIQSHVAYGHVGNSAAVFPLQRQGFEVSAIHTVQFSNHTGYGEFKGEVFTPAHLREVLDGIEDRGALKQMSALLTGYLGDQYTGEVTLDALQRIRRHRPDALYCCDPVMGDVGRGFFVKPGLPEWIRDYAIPHADLITPNQFELSFLADQRIETFKDALQATAQVRERGPKYVLVTSLEVDEVPSDQIGLLLDSAQGSWLVATPKLDFPVPLNGAGDVTSALFLAQLLKGADPEQALQFVAASVYALFELTYQAGERELQLIAAQDLMLNPRQLFKLKRLR</sequence>
<keyword evidence="5" id="KW-0067">ATP-binding</keyword>
<dbReference type="EMBL" id="JBEQCT010000006">
    <property type="protein sequence ID" value="MFM2485986.1"/>
    <property type="molecule type" value="Genomic_DNA"/>
</dbReference>
<dbReference type="EC" id="2.7.1.35" evidence="1"/>
<keyword evidence="8" id="KW-1185">Reference proteome</keyword>
<keyword evidence="2 7" id="KW-0808">Transferase</keyword>
<dbReference type="CDD" id="cd01173">
    <property type="entry name" value="pyridoxal_pyridoxamine_kinase"/>
    <property type="match status" value="1"/>
</dbReference>
<dbReference type="NCBIfam" id="NF004398">
    <property type="entry name" value="PRK05756.1"/>
    <property type="match status" value="1"/>
</dbReference>
<dbReference type="Pfam" id="PF08543">
    <property type="entry name" value="Phos_pyr_kin"/>
    <property type="match status" value="1"/>
</dbReference>
<keyword evidence="3" id="KW-0547">Nucleotide-binding</keyword>
<evidence type="ECO:0000256" key="2">
    <source>
        <dbReference type="ARBA" id="ARBA00022679"/>
    </source>
</evidence>
<dbReference type="InterPro" id="IPR013749">
    <property type="entry name" value="PM/HMP-P_kinase-1"/>
</dbReference>
<dbReference type="PANTHER" id="PTHR10534">
    <property type="entry name" value="PYRIDOXAL KINASE"/>
    <property type="match status" value="1"/>
</dbReference>
<accession>A0ABW9G8I0</accession>
<feature type="domain" description="Pyridoxamine kinase/Phosphomethylpyrimidine kinase" evidence="6">
    <location>
        <begin position="76"/>
        <end position="256"/>
    </location>
</feature>
<evidence type="ECO:0000256" key="4">
    <source>
        <dbReference type="ARBA" id="ARBA00022777"/>
    </source>
</evidence>
<dbReference type="PANTHER" id="PTHR10534:SF2">
    <property type="entry name" value="PYRIDOXAL KINASE"/>
    <property type="match status" value="1"/>
</dbReference>
<dbReference type="Proteomes" id="UP001629953">
    <property type="component" value="Unassembled WGS sequence"/>
</dbReference>
<gene>
    <name evidence="7" type="primary">pdxY</name>
    <name evidence="7" type="ORF">ABUE30_13120</name>
</gene>
<dbReference type="GO" id="GO:0008478">
    <property type="term" value="F:pyridoxal kinase activity"/>
    <property type="evidence" value="ECO:0007669"/>
    <property type="project" value="UniProtKB-EC"/>
</dbReference>
<dbReference type="InterPro" id="IPR004625">
    <property type="entry name" value="PyrdxlKinase"/>
</dbReference>
<keyword evidence="4 7" id="KW-0418">Kinase</keyword>
<proteinExistence type="predicted"/>
<protein>
    <recommendedName>
        <fullName evidence="1">pyridoxal kinase</fullName>
        <ecNumber evidence="1">2.7.1.35</ecNumber>
    </recommendedName>
</protein>
<evidence type="ECO:0000256" key="3">
    <source>
        <dbReference type="ARBA" id="ARBA00022741"/>
    </source>
</evidence>
<evidence type="ECO:0000313" key="8">
    <source>
        <dbReference type="Proteomes" id="UP001629953"/>
    </source>
</evidence>
<organism evidence="7 8">
    <name type="scientific">Celerinatantimonas yamalensis</name>
    <dbReference type="NCBI Taxonomy" id="559956"/>
    <lineage>
        <taxon>Bacteria</taxon>
        <taxon>Pseudomonadati</taxon>
        <taxon>Pseudomonadota</taxon>
        <taxon>Gammaproteobacteria</taxon>
        <taxon>Celerinatantimonadaceae</taxon>
        <taxon>Celerinatantimonas</taxon>
    </lineage>
</organism>